<feature type="region of interest" description="Disordered" evidence="2">
    <location>
        <begin position="629"/>
        <end position="649"/>
    </location>
</feature>
<evidence type="ECO:0000313" key="3">
    <source>
        <dbReference type="EMBL" id="JAB59784.1"/>
    </source>
</evidence>
<feature type="region of interest" description="Disordered" evidence="2">
    <location>
        <begin position="171"/>
        <end position="227"/>
    </location>
</feature>
<feature type="region of interest" description="Disordered" evidence="2">
    <location>
        <begin position="538"/>
        <end position="563"/>
    </location>
</feature>
<dbReference type="GO" id="GO:0005737">
    <property type="term" value="C:cytoplasm"/>
    <property type="evidence" value="ECO:0007669"/>
    <property type="project" value="TreeGrafter"/>
</dbReference>
<feature type="compositionally biased region" description="Low complexity" evidence="2">
    <location>
        <begin position="490"/>
        <end position="506"/>
    </location>
</feature>
<feature type="compositionally biased region" description="Low complexity" evidence="2">
    <location>
        <begin position="444"/>
        <end position="462"/>
    </location>
</feature>
<feature type="compositionally biased region" description="Acidic residues" evidence="2">
    <location>
        <begin position="635"/>
        <end position="649"/>
    </location>
</feature>
<feature type="compositionally biased region" description="Basic and acidic residues" evidence="2">
    <location>
        <begin position="215"/>
        <end position="227"/>
    </location>
</feature>
<proteinExistence type="evidence at transcript level"/>
<dbReference type="GO" id="GO:0005634">
    <property type="term" value="C:nucleus"/>
    <property type="evidence" value="ECO:0007669"/>
    <property type="project" value="TreeGrafter"/>
</dbReference>
<accession>U5EPQ0</accession>
<feature type="compositionally biased region" description="Basic and acidic residues" evidence="2">
    <location>
        <begin position="351"/>
        <end position="361"/>
    </location>
</feature>
<feature type="region of interest" description="Disordered" evidence="2">
    <location>
        <begin position="137"/>
        <end position="158"/>
    </location>
</feature>
<feature type="compositionally biased region" description="Polar residues" evidence="2">
    <location>
        <begin position="463"/>
        <end position="475"/>
    </location>
</feature>
<comment type="similarity">
    <text evidence="1">Belongs to the PPP4R2 family.</text>
</comment>
<name>U5EPQ0_9DIPT</name>
<reference evidence="3" key="1">
    <citation type="journal article" date="2014" name="Insect Biochem. Mol. Biol.">
        <title>An insight into the sialome of the frog biting fly, Corethrella appendiculata.</title>
        <authorList>
            <person name="Ribeiro J.M.C."/>
            <person name="Chagas A.C."/>
            <person name="Pham V.M."/>
            <person name="Lounibos L.P."/>
            <person name="Calvo E."/>
        </authorList>
    </citation>
    <scope>NUCLEOTIDE SEQUENCE</scope>
    <source>
        <tissue evidence="3">Salivary glands</tissue>
    </source>
</reference>
<sequence>MDNPEEILQSLERFTKLKQKDIPRELDEYLAFVARTGDTVYRWSIIKQLFREKLMNVITDFHDSTPSVTDLPIYPNVDPFNYEVMKRTLLERLDAFNSAPFTVQRICELLTEPRKQYSRIDKFMRAVEKNILVVSTQEPGRRRSDSENENGDSLDSIVNGDLEVNVDIDMDNESFDAGTGGTSGNHIESSATSTETTTITSTTATSTSTAAISHSNDHNENDIEEDATSKTDDLITHEHDELGVNDELDPSQIDDTVKLEPETKLIIENKELIQHTQDDEDEEDEEKLLNEQDSEQEPKDVENKLEPDAAENIEIPQPQLTNESDILDSITDDDSSTRTKTDEIDSSNISDKNESQEKPLEPEIDVITESKVRDECDEPQAKMLKLDTESKNNEEEEEGEQLNVVVAATETEEQPNDLKVEQEPTIADEEDKAPQLATNLEATNNSDSCSSLSDNLSDSNSSGPLTDETTSNTVIENIKKTDLILESSTEVEQQPQPEQNVDEQQQIQLPEYETIAPNTNQSQFSENEKLQVQEEIVSESSQLETAQDLASAAAQEQTNSAEEQKIAEENLNLINEIPREERSEAPDVQIPNDIIEMDTNVVAASASNVAGENIMATDDEPTPMAADLLPKSDDNIMDVDESSVEPMDQ</sequence>
<dbReference type="PANTHER" id="PTHR16487">
    <property type="entry name" value="PPP4R2-RELATED PROTEIN"/>
    <property type="match status" value="1"/>
</dbReference>
<dbReference type="GO" id="GO:0019888">
    <property type="term" value="F:protein phosphatase regulator activity"/>
    <property type="evidence" value="ECO:0007669"/>
    <property type="project" value="InterPro"/>
</dbReference>
<dbReference type="GO" id="GO:0030289">
    <property type="term" value="C:protein phosphatase 4 complex"/>
    <property type="evidence" value="ECO:0007669"/>
    <property type="project" value="InterPro"/>
</dbReference>
<dbReference type="AlphaFoldDB" id="U5EPQ0"/>
<dbReference type="PANTHER" id="PTHR16487:SF0">
    <property type="entry name" value="PROTEIN PHOSPHATASE 4 REGULATORY SUBUNIT 2-RELATED"/>
    <property type="match status" value="1"/>
</dbReference>
<evidence type="ECO:0000256" key="1">
    <source>
        <dbReference type="ARBA" id="ARBA00009207"/>
    </source>
</evidence>
<feature type="region of interest" description="Disordered" evidence="2">
    <location>
        <begin position="269"/>
        <end position="506"/>
    </location>
</feature>
<dbReference type="InterPro" id="IPR015267">
    <property type="entry name" value="PPP4R2"/>
</dbReference>
<feature type="compositionally biased region" description="Basic and acidic residues" evidence="2">
    <location>
        <begin position="296"/>
        <end position="307"/>
    </location>
</feature>
<feature type="compositionally biased region" description="Low complexity" evidence="2">
    <location>
        <begin position="187"/>
        <end position="213"/>
    </location>
</feature>
<evidence type="ECO:0000256" key="2">
    <source>
        <dbReference type="SAM" id="MobiDB-lite"/>
    </source>
</evidence>
<organism evidence="3">
    <name type="scientific">Corethrella appendiculata</name>
    <dbReference type="NCBI Taxonomy" id="1370023"/>
    <lineage>
        <taxon>Eukaryota</taxon>
        <taxon>Metazoa</taxon>
        <taxon>Ecdysozoa</taxon>
        <taxon>Arthropoda</taxon>
        <taxon>Hexapoda</taxon>
        <taxon>Insecta</taxon>
        <taxon>Pterygota</taxon>
        <taxon>Neoptera</taxon>
        <taxon>Endopterygota</taxon>
        <taxon>Diptera</taxon>
        <taxon>Nematocera</taxon>
        <taxon>Culicoidea</taxon>
        <taxon>Chaoboridae</taxon>
        <taxon>Corethrella</taxon>
    </lineage>
</organism>
<protein>
    <submittedName>
        <fullName evidence="3">Putative serine/threonine-protein phosphatase 4 regulatory subunit 2</fullName>
    </submittedName>
</protein>
<feature type="compositionally biased region" description="Basic and acidic residues" evidence="2">
    <location>
        <begin position="384"/>
        <end position="393"/>
    </location>
</feature>
<dbReference type="Pfam" id="PF09184">
    <property type="entry name" value="PPP4R2"/>
    <property type="match status" value="1"/>
</dbReference>
<dbReference type="EMBL" id="GANO01000087">
    <property type="protein sequence ID" value="JAB59784.1"/>
    <property type="molecule type" value="mRNA"/>
</dbReference>